<dbReference type="RefSeq" id="WP_068117537.1">
    <property type="nucleotide sequence ID" value="NZ_CCXJ01000093.1"/>
</dbReference>
<proteinExistence type="predicted"/>
<keyword evidence="3" id="KW-1185">Reference proteome</keyword>
<organism evidence="2 3">
    <name type="scientific">Nocardioides massiliensis</name>
    <dbReference type="NCBI Taxonomy" id="1325935"/>
    <lineage>
        <taxon>Bacteria</taxon>
        <taxon>Bacillati</taxon>
        <taxon>Actinomycetota</taxon>
        <taxon>Actinomycetes</taxon>
        <taxon>Propionibacteriales</taxon>
        <taxon>Nocardioidaceae</taxon>
        <taxon>Nocardioides</taxon>
    </lineage>
</organism>
<accession>A0ABT9NLB4</accession>
<protein>
    <submittedName>
        <fullName evidence="2">Uncharacterized protein</fullName>
    </submittedName>
</protein>
<name>A0ABT9NLB4_9ACTN</name>
<evidence type="ECO:0000313" key="2">
    <source>
        <dbReference type="EMBL" id="MDP9821217.1"/>
    </source>
</evidence>
<evidence type="ECO:0000313" key="3">
    <source>
        <dbReference type="Proteomes" id="UP001240447"/>
    </source>
</evidence>
<evidence type="ECO:0000256" key="1">
    <source>
        <dbReference type="SAM" id="MobiDB-lite"/>
    </source>
</evidence>
<dbReference type="EMBL" id="JAUSQM010000001">
    <property type="protein sequence ID" value="MDP9821217.1"/>
    <property type="molecule type" value="Genomic_DNA"/>
</dbReference>
<feature type="region of interest" description="Disordered" evidence="1">
    <location>
        <begin position="134"/>
        <end position="163"/>
    </location>
</feature>
<comment type="caution">
    <text evidence="2">The sequence shown here is derived from an EMBL/GenBank/DDBJ whole genome shotgun (WGS) entry which is preliminary data.</text>
</comment>
<reference evidence="2 3" key="1">
    <citation type="submission" date="2023-07" db="EMBL/GenBank/DDBJ databases">
        <title>Sequencing the genomes of 1000 actinobacteria strains.</title>
        <authorList>
            <person name="Klenk H.-P."/>
        </authorList>
    </citation>
    <scope>NUCLEOTIDE SEQUENCE [LARGE SCALE GENOMIC DNA]</scope>
    <source>
        <strain evidence="2 3">GD13</strain>
    </source>
</reference>
<sequence>MAAKGGRRLVVSACALALPVLAVVGGTLDRAEPTGSYRPTLPPAALTTGCRPLPGDATLPFAHVVRTDDDVPADGSTPAHRLLTLHYLEADADDVRAALAATFPTGPVGAEVTPYDVAPGTVVRGEVRLRLPPLSPAEVGTGPACDQPYATKQFPPDWEAWPP</sequence>
<gene>
    <name evidence="2" type="ORF">J2S59_001026</name>
</gene>
<dbReference type="Proteomes" id="UP001240447">
    <property type="component" value="Unassembled WGS sequence"/>
</dbReference>